<evidence type="ECO:0000256" key="2">
    <source>
        <dbReference type="ARBA" id="ARBA00008156"/>
    </source>
</evidence>
<dbReference type="InterPro" id="IPR018391">
    <property type="entry name" value="PQQ_b-propeller_rpt"/>
</dbReference>
<gene>
    <name evidence="6" type="ORF">F8568_004785</name>
</gene>
<feature type="compositionally biased region" description="Basic residues" evidence="4">
    <location>
        <begin position="1"/>
        <end position="13"/>
    </location>
</feature>
<comment type="similarity">
    <text evidence="2">Belongs to the bacterial PQQ dehydrogenase family.</text>
</comment>
<dbReference type="EMBL" id="WBMS02000003">
    <property type="protein sequence ID" value="MVZ99701.1"/>
    <property type="molecule type" value="Genomic_DNA"/>
</dbReference>
<evidence type="ECO:0000256" key="3">
    <source>
        <dbReference type="ARBA" id="ARBA00023002"/>
    </source>
</evidence>
<dbReference type="SUPFAM" id="SSF50998">
    <property type="entry name" value="Quinoprotein alcohol dehydrogenase-like"/>
    <property type="match status" value="1"/>
</dbReference>
<dbReference type="GO" id="GO:0016491">
    <property type="term" value="F:oxidoreductase activity"/>
    <property type="evidence" value="ECO:0007669"/>
    <property type="project" value="UniProtKB-KW"/>
</dbReference>
<dbReference type="PANTHER" id="PTHR32303">
    <property type="entry name" value="QUINOPROTEIN ALCOHOL DEHYDROGENASE (CYTOCHROME C)"/>
    <property type="match status" value="1"/>
</dbReference>
<reference evidence="6" key="1">
    <citation type="submission" date="2019-12" db="EMBL/GenBank/DDBJ databases">
        <title>Actinomadura physcomitrii sp. nov., a novel actinomycete isolated from moss [Physcomitrium sphaericum (Ludw) Fuernr].</title>
        <authorList>
            <person name="Zhuang X."/>
        </authorList>
    </citation>
    <scope>NUCLEOTIDE SEQUENCE [LARGE SCALE GENOMIC DNA]</scope>
    <source>
        <strain evidence="6">LD22</strain>
    </source>
</reference>
<name>A0A6I4M2R2_9ACTN</name>
<dbReference type="Gene3D" id="2.140.10.10">
    <property type="entry name" value="Quinoprotein alcohol dehydrogenase-like superfamily"/>
    <property type="match status" value="1"/>
</dbReference>
<comment type="caution">
    <text evidence="6">The sequence shown here is derived from an EMBL/GenBank/DDBJ whole genome shotgun (WGS) entry which is preliminary data.</text>
</comment>
<feature type="region of interest" description="Disordered" evidence="4">
    <location>
        <begin position="1"/>
        <end position="21"/>
    </location>
</feature>
<dbReference type="SUPFAM" id="SSF49503">
    <property type="entry name" value="Cupredoxins"/>
    <property type="match status" value="1"/>
</dbReference>
<dbReference type="InterPro" id="IPR008972">
    <property type="entry name" value="Cupredoxin"/>
</dbReference>
<dbReference type="PROSITE" id="PS51318">
    <property type="entry name" value="TAT"/>
    <property type="match status" value="1"/>
</dbReference>
<keyword evidence="7" id="KW-1185">Reference proteome</keyword>
<dbReference type="Gene3D" id="2.60.40.420">
    <property type="entry name" value="Cupredoxins - blue copper proteins"/>
    <property type="match status" value="1"/>
</dbReference>
<dbReference type="SMART" id="SM00564">
    <property type="entry name" value="PQQ"/>
    <property type="match status" value="7"/>
</dbReference>
<feature type="domain" description="Pyrrolo-quinoline quinone repeat" evidence="5">
    <location>
        <begin position="566"/>
        <end position="633"/>
    </location>
</feature>
<dbReference type="InterPro" id="IPR002372">
    <property type="entry name" value="PQQ_rpt_dom"/>
</dbReference>
<organism evidence="6 7">
    <name type="scientific">Actinomadura physcomitrii</name>
    <dbReference type="NCBI Taxonomy" id="2650748"/>
    <lineage>
        <taxon>Bacteria</taxon>
        <taxon>Bacillati</taxon>
        <taxon>Actinomycetota</taxon>
        <taxon>Actinomycetes</taxon>
        <taxon>Streptosporangiales</taxon>
        <taxon>Thermomonosporaceae</taxon>
        <taxon>Actinomadura</taxon>
    </lineage>
</organism>
<feature type="domain" description="Pyrrolo-quinoline quinone repeat" evidence="5">
    <location>
        <begin position="283"/>
        <end position="525"/>
    </location>
</feature>
<dbReference type="Proteomes" id="UP000462055">
    <property type="component" value="Unassembled WGS sequence"/>
</dbReference>
<dbReference type="AlphaFoldDB" id="A0A6I4M2R2"/>
<evidence type="ECO:0000259" key="5">
    <source>
        <dbReference type="Pfam" id="PF01011"/>
    </source>
</evidence>
<evidence type="ECO:0000313" key="7">
    <source>
        <dbReference type="Proteomes" id="UP000462055"/>
    </source>
</evidence>
<protein>
    <submittedName>
        <fullName evidence="6">PQQ-binding-like beta-propeller repeat protein</fullName>
    </submittedName>
</protein>
<evidence type="ECO:0000313" key="6">
    <source>
        <dbReference type="EMBL" id="MVZ99701.1"/>
    </source>
</evidence>
<feature type="domain" description="Pyrrolo-quinoline quinone repeat" evidence="5">
    <location>
        <begin position="126"/>
        <end position="213"/>
    </location>
</feature>
<dbReference type="Pfam" id="PF01011">
    <property type="entry name" value="PQQ"/>
    <property type="match status" value="3"/>
</dbReference>
<accession>A0A6I4M2R2</accession>
<dbReference type="InterPro" id="IPR011047">
    <property type="entry name" value="Quinoprotein_ADH-like_sf"/>
</dbReference>
<keyword evidence="3" id="KW-0560">Oxidoreductase</keyword>
<dbReference type="InterPro" id="IPR006311">
    <property type="entry name" value="TAT_signal"/>
</dbReference>
<sequence>MRIGRRQYPRRGPLRPDYENPAVMTGEITDVREPFEVPAIARGAVAAYRVVRRSDHKVRLVDHGMGESMDRRNFLTGAAAVVGGTVAFTPLRAPAANADAASSRLALPVPPQPTAFGATGRDFPKVCGNLGNQNHSTLRRIDRGNVRHLGGAWHTNLEGGSTSARSQQSTIVAQDGVLYVQTGQQNVFAVDGRTGEVKWKTNVGSQQTNMRGVGLGEGLVFTTSGANIVYALDQRTGAVVWQRELLIAGEGDPTCDPQEGQCGGNRGGLAGAIVYFDGLIYVGTEGSTAGARGRAYALDARTGEIAWTFWGPPGPGEYGNDTWEGDTWKTGGAVCWIHPAIDPELGLVYWTFGNPYPRTNGSTRGGTNLFANCLVAIDAKTGKRRWHFQSVHHDIWDFDNVMAPVLIDLRIGHRTRKVVVYGSKVGMFYILDRETGKGVHGITERPVPQEPRQKTWPTQPFPGGEPFVHQSPSFHDTTRPVPYYPTGEIFTPFWDDATILFPGAGGGADWSYMSFSPHTGFVYVGYGLVNSSYSNTNGGRVNTARPLGEYFSGGIVAVDPRTNKPVWRKEGEWSLAHGNGILTTAGRVMFQGGPDGVLHAMDDATGRDLWSWQCGAGVHTSPVSYEIDGEQYIAVFAGGSWLPYPDIPKGDHLWAFKLNGKVGPAPAPTPPSKRNQIRTAAVAGADAGDTVTLGRIWDAAAGAPGGEENTVAQNAMSPQHMTVPVGTEVTFVNPAGNEHSHGAASFFEHAFNSGRLKPGESYKHRFTKRGEYFYNDPVFPQSTGKIVVQ</sequence>
<comment type="cofactor">
    <cofactor evidence="1">
        <name>pyrroloquinoline quinone</name>
        <dbReference type="ChEBI" id="CHEBI:58442"/>
    </cofactor>
</comment>
<proteinExistence type="inferred from homology"/>
<evidence type="ECO:0000256" key="4">
    <source>
        <dbReference type="SAM" id="MobiDB-lite"/>
    </source>
</evidence>
<evidence type="ECO:0000256" key="1">
    <source>
        <dbReference type="ARBA" id="ARBA00001931"/>
    </source>
</evidence>